<reference evidence="3" key="4">
    <citation type="submission" date="2025-05" db="UniProtKB">
        <authorList>
            <consortium name="EnsemblFungi"/>
        </authorList>
    </citation>
    <scope>IDENTIFICATION</scope>
    <source>
        <strain evidence="3">isolate 1-1 / race 1 (BBBD)</strain>
    </source>
</reference>
<evidence type="ECO:0000313" key="4">
    <source>
        <dbReference type="Proteomes" id="UP000005240"/>
    </source>
</evidence>
<dbReference type="VEuPathDB" id="FungiDB:PTTG_09015"/>
<evidence type="ECO:0000256" key="1">
    <source>
        <dbReference type="SAM" id="MobiDB-lite"/>
    </source>
</evidence>
<dbReference type="EMBL" id="ADAS02000007">
    <property type="protein sequence ID" value="OAV98482.1"/>
    <property type="molecule type" value="Genomic_DNA"/>
</dbReference>
<feature type="compositionally biased region" description="Polar residues" evidence="1">
    <location>
        <begin position="23"/>
        <end position="33"/>
    </location>
</feature>
<name>A0A180H1Y0_PUCT1</name>
<reference evidence="2" key="2">
    <citation type="submission" date="2016-05" db="EMBL/GenBank/DDBJ databases">
        <title>Comparative analysis highlights variable genome content of wheat rusts and divergence of the mating loci.</title>
        <authorList>
            <person name="Cuomo C.A."/>
            <person name="Bakkeren G."/>
            <person name="Szabo L."/>
            <person name="Khalil H."/>
            <person name="Joly D."/>
            <person name="Goldberg J."/>
            <person name="Young S."/>
            <person name="Zeng Q."/>
            <person name="Fellers J."/>
        </authorList>
    </citation>
    <scope>NUCLEOTIDE SEQUENCE [LARGE SCALE GENOMIC DNA]</scope>
    <source>
        <strain evidence="2">1-1 BBBD Race 1</strain>
    </source>
</reference>
<gene>
    <name evidence="2" type="ORF">PTTG_09015</name>
</gene>
<dbReference type="AlphaFoldDB" id="A0A180H1Y0"/>
<dbReference type="EnsemblFungi" id="PTTG_09015-t43_1">
    <property type="protein sequence ID" value="PTTG_09015-t43_1-p1"/>
    <property type="gene ID" value="PTTG_09015"/>
</dbReference>
<keyword evidence="4" id="KW-1185">Reference proteome</keyword>
<reference evidence="3 4" key="3">
    <citation type="journal article" date="2017" name="G3 (Bethesda)">
        <title>Comparative analysis highlights variable genome content of wheat rusts and divergence of the mating loci.</title>
        <authorList>
            <person name="Cuomo C.A."/>
            <person name="Bakkeren G."/>
            <person name="Khalil H.B."/>
            <person name="Panwar V."/>
            <person name="Joly D."/>
            <person name="Linning R."/>
            <person name="Sakthikumar S."/>
            <person name="Song X."/>
            <person name="Adiconis X."/>
            <person name="Fan L."/>
            <person name="Goldberg J.M."/>
            <person name="Levin J.Z."/>
            <person name="Young S."/>
            <person name="Zeng Q."/>
            <person name="Anikster Y."/>
            <person name="Bruce M."/>
            <person name="Wang M."/>
            <person name="Yin C."/>
            <person name="McCallum B."/>
            <person name="Szabo L.J."/>
            <person name="Hulbert S."/>
            <person name="Chen X."/>
            <person name="Fellers J.P."/>
        </authorList>
    </citation>
    <scope>NUCLEOTIDE SEQUENCE</scope>
    <source>
        <strain evidence="3">isolate 1-1 / race 1 (BBBD)</strain>
        <strain evidence="4">Isolate 1-1 / race 1 (BBBD)</strain>
    </source>
</reference>
<protein>
    <submittedName>
        <fullName evidence="2 3">Uncharacterized protein</fullName>
    </submittedName>
</protein>
<evidence type="ECO:0000313" key="2">
    <source>
        <dbReference type="EMBL" id="OAV98482.1"/>
    </source>
</evidence>
<reference evidence="2" key="1">
    <citation type="submission" date="2009-11" db="EMBL/GenBank/DDBJ databases">
        <authorList>
            <consortium name="The Broad Institute Genome Sequencing Platform"/>
            <person name="Ward D."/>
            <person name="Feldgarden M."/>
            <person name="Earl A."/>
            <person name="Young S.K."/>
            <person name="Zeng Q."/>
            <person name="Koehrsen M."/>
            <person name="Alvarado L."/>
            <person name="Berlin A."/>
            <person name="Bochicchio J."/>
            <person name="Borenstein D."/>
            <person name="Chapman S.B."/>
            <person name="Chen Z."/>
            <person name="Engels R."/>
            <person name="Freedman E."/>
            <person name="Gellesch M."/>
            <person name="Goldberg J."/>
            <person name="Griggs A."/>
            <person name="Gujja S."/>
            <person name="Heilman E."/>
            <person name="Heiman D."/>
            <person name="Hepburn T."/>
            <person name="Howarth C."/>
            <person name="Jen D."/>
            <person name="Larson L."/>
            <person name="Lewis B."/>
            <person name="Mehta T."/>
            <person name="Park D."/>
            <person name="Pearson M."/>
            <person name="Roberts A."/>
            <person name="Saif S."/>
            <person name="Shea T."/>
            <person name="Shenoy N."/>
            <person name="Sisk P."/>
            <person name="Stolte C."/>
            <person name="Sykes S."/>
            <person name="Thomson T."/>
            <person name="Walk T."/>
            <person name="White J."/>
            <person name="Yandava C."/>
            <person name="Izard J."/>
            <person name="Baranova O.V."/>
            <person name="Blanton J.M."/>
            <person name="Tanner A.C."/>
            <person name="Dewhirst F.E."/>
            <person name="Haas B."/>
            <person name="Nusbaum C."/>
            <person name="Birren B."/>
        </authorList>
    </citation>
    <scope>NUCLEOTIDE SEQUENCE [LARGE SCALE GENOMIC DNA]</scope>
    <source>
        <strain evidence="2">1-1 BBBD Race 1</strain>
    </source>
</reference>
<feature type="region of interest" description="Disordered" evidence="1">
    <location>
        <begin position="1"/>
        <end position="50"/>
    </location>
</feature>
<sequence length="268" mass="30021">MQRGANDFNPSNCASATAEGVRTNRTLEVQRQRTPGGLSEHRSTPFIHHQPVAPSLPQAFPLDPPACILDNNASATPPLYTFLTSKALATSQIFWPSWSTHLMCATGSQNQRPDYSRILLECGLAVIRIPIAEGFAPQKGIKEVNEVLNQIGLINRPSLISDPSNHAPLADYPHHQANHQTIASFNFQDQFHFHHHQPQPQPHPPDIFSFVDGTRLAPKNSVLGQVEKVIEVIRRRQSPKAIETPQRVHFIIQYANWLDTLTENVDFF</sequence>
<dbReference type="OrthoDB" id="266663at2759"/>
<evidence type="ECO:0000313" key="3">
    <source>
        <dbReference type="EnsemblFungi" id="PTTG_09015-t43_1-p1"/>
    </source>
</evidence>
<dbReference type="Proteomes" id="UP000005240">
    <property type="component" value="Unassembled WGS sequence"/>
</dbReference>
<organism evidence="2">
    <name type="scientific">Puccinia triticina (isolate 1-1 / race 1 (BBBD))</name>
    <name type="common">Brown leaf rust fungus</name>
    <dbReference type="NCBI Taxonomy" id="630390"/>
    <lineage>
        <taxon>Eukaryota</taxon>
        <taxon>Fungi</taxon>
        <taxon>Dikarya</taxon>
        <taxon>Basidiomycota</taxon>
        <taxon>Pucciniomycotina</taxon>
        <taxon>Pucciniomycetes</taxon>
        <taxon>Pucciniales</taxon>
        <taxon>Pucciniaceae</taxon>
        <taxon>Puccinia</taxon>
    </lineage>
</organism>
<proteinExistence type="predicted"/>
<accession>A0A180H1Y0</accession>